<reference evidence="4 5" key="1">
    <citation type="submission" date="2020-03" db="EMBL/GenBank/DDBJ databases">
        <title>Roseomonas stagni sp. nov., isolated from pond water in Japan.</title>
        <authorList>
            <person name="Furuhata K."/>
            <person name="Miyamoto H."/>
            <person name="Goto K."/>
        </authorList>
    </citation>
    <scope>NUCLEOTIDE SEQUENCE [LARGE SCALE GENOMIC DNA]</scope>
    <source>
        <strain evidence="4 5">PeD5</strain>
    </source>
</reference>
<accession>A0A6M1LR02</accession>
<dbReference type="SUPFAM" id="SSF46767">
    <property type="entry name" value="Methylated DNA-protein cysteine methyltransferase, C-terminal domain"/>
    <property type="match status" value="1"/>
</dbReference>
<sequence>MGSPFYARIKGDVLAIVATIPAGRIASFADIGAHLDVMPRHVAYILSMLSEIEKATLPWHRVVAADGRLGVPKAGADGTPQRAALEAEGAAFDTDGRITDAVARSVAVDSLPHGVPRQTRPATAPKAPRRR</sequence>
<feature type="region of interest" description="Disordered" evidence="2">
    <location>
        <begin position="109"/>
        <end position="131"/>
    </location>
</feature>
<dbReference type="PANTHER" id="PTHR42942">
    <property type="entry name" value="6-O-METHYLGUANINE DNA METHYLTRANSFERASE"/>
    <property type="match status" value="1"/>
</dbReference>
<evidence type="ECO:0000259" key="3">
    <source>
        <dbReference type="Pfam" id="PF01035"/>
    </source>
</evidence>
<keyword evidence="4" id="KW-0489">Methyltransferase</keyword>
<feature type="domain" description="Methylated-DNA-[protein]-cysteine S-methyltransferase DNA binding" evidence="3">
    <location>
        <begin position="12"/>
        <end position="89"/>
    </location>
</feature>
<dbReference type="InterPro" id="IPR036217">
    <property type="entry name" value="MethylDNA_cys_MeTrfase_DNAb"/>
</dbReference>
<dbReference type="PANTHER" id="PTHR42942:SF1">
    <property type="entry name" value="ALKYLTRANSFERASE-LIKE PROTEIN 1"/>
    <property type="match status" value="1"/>
</dbReference>
<dbReference type="Pfam" id="PF01035">
    <property type="entry name" value="DNA_binding_1"/>
    <property type="match status" value="1"/>
</dbReference>
<dbReference type="InterPro" id="IPR052520">
    <property type="entry name" value="ATL_DNA_repair"/>
</dbReference>
<dbReference type="InterPro" id="IPR036388">
    <property type="entry name" value="WH-like_DNA-bd_sf"/>
</dbReference>
<dbReference type="InterPro" id="IPR014048">
    <property type="entry name" value="MethylDNA_cys_MeTrfase_DNA-bd"/>
</dbReference>
<evidence type="ECO:0000256" key="2">
    <source>
        <dbReference type="SAM" id="MobiDB-lite"/>
    </source>
</evidence>
<dbReference type="GO" id="GO:0006281">
    <property type="term" value="P:DNA repair"/>
    <property type="evidence" value="ECO:0007669"/>
    <property type="project" value="InterPro"/>
</dbReference>
<evidence type="ECO:0000313" key="4">
    <source>
        <dbReference type="EMBL" id="NGM22657.1"/>
    </source>
</evidence>
<dbReference type="RefSeq" id="WP_164696552.1">
    <property type="nucleotide sequence ID" value="NZ_JAAIKB010000010.1"/>
</dbReference>
<gene>
    <name evidence="4" type="ORF">G3576_21770</name>
</gene>
<proteinExistence type="predicted"/>
<dbReference type="AlphaFoldDB" id="A0A6M1LR02"/>
<keyword evidence="1" id="KW-0227">DNA damage</keyword>
<dbReference type="CDD" id="cd06445">
    <property type="entry name" value="ATase"/>
    <property type="match status" value="1"/>
</dbReference>
<organism evidence="4 5">
    <name type="scientific">Falsiroseomonas algicola</name>
    <dbReference type="NCBI Taxonomy" id="2716930"/>
    <lineage>
        <taxon>Bacteria</taxon>
        <taxon>Pseudomonadati</taxon>
        <taxon>Pseudomonadota</taxon>
        <taxon>Alphaproteobacteria</taxon>
        <taxon>Acetobacterales</taxon>
        <taxon>Roseomonadaceae</taxon>
        <taxon>Falsiroseomonas</taxon>
    </lineage>
</organism>
<dbReference type="GO" id="GO:0008168">
    <property type="term" value="F:methyltransferase activity"/>
    <property type="evidence" value="ECO:0007669"/>
    <property type="project" value="UniProtKB-KW"/>
</dbReference>
<dbReference type="EMBL" id="JAAIKB010000010">
    <property type="protein sequence ID" value="NGM22657.1"/>
    <property type="molecule type" value="Genomic_DNA"/>
</dbReference>
<protein>
    <submittedName>
        <fullName evidence="4">Cysteine methyltransferase</fullName>
    </submittedName>
</protein>
<comment type="caution">
    <text evidence="4">The sequence shown here is derived from an EMBL/GenBank/DDBJ whole genome shotgun (WGS) entry which is preliminary data.</text>
</comment>
<dbReference type="GO" id="GO:0032259">
    <property type="term" value="P:methylation"/>
    <property type="evidence" value="ECO:0007669"/>
    <property type="project" value="UniProtKB-KW"/>
</dbReference>
<name>A0A6M1LR02_9PROT</name>
<keyword evidence="5" id="KW-1185">Reference proteome</keyword>
<evidence type="ECO:0000256" key="1">
    <source>
        <dbReference type="ARBA" id="ARBA00022763"/>
    </source>
</evidence>
<keyword evidence="4" id="KW-0808">Transferase</keyword>
<evidence type="ECO:0000313" key="5">
    <source>
        <dbReference type="Proteomes" id="UP000475385"/>
    </source>
</evidence>
<dbReference type="Proteomes" id="UP000475385">
    <property type="component" value="Unassembled WGS sequence"/>
</dbReference>
<dbReference type="Gene3D" id="1.10.10.10">
    <property type="entry name" value="Winged helix-like DNA-binding domain superfamily/Winged helix DNA-binding domain"/>
    <property type="match status" value="1"/>
</dbReference>
<feature type="compositionally biased region" description="Low complexity" evidence="2">
    <location>
        <begin position="116"/>
        <end position="131"/>
    </location>
</feature>